<evidence type="ECO:0000256" key="1">
    <source>
        <dbReference type="SAM" id="MobiDB-lite"/>
    </source>
</evidence>
<dbReference type="AlphaFoldDB" id="A0AA40CAZ6"/>
<evidence type="ECO:0000313" key="2">
    <source>
        <dbReference type="EMBL" id="KAK0630964.1"/>
    </source>
</evidence>
<comment type="caution">
    <text evidence="2">The sequence shown here is derived from an EMBL/GenBank/DDBJ whole genome shotgun (WGS) entry which is preliminary data.</text>
</comment>
<feature type="non-terminal residue" evidence="2">
    <location>
        <position position="1"/>
    </location>
</feature>
<keyword evidence="3" id="KW-1185">Reference proteome</keyword>
<protein>
    <submittedName>
        <fullName evidence="2">Uncharacterized protein</fullName>
    </submittedName>
</protein>
<evidence type="ECO:0000313" key="3">
    <source>
        <dbReference type="Proteomes" id="UP001174934"/>
    </source>
</evidence>
<feature type="region of interest" description="Disordered" evidence="1">
    <location>
        <begin position="69"/>
        <end position="132"/>
    </location>
</feature>
<dbReference type="EMBL" id="JAULSR010000002">
    <property type="protein sequence ID" value="KAK0630964.1"/>
    <property type="molecule type" value="Genomic_DNA"/>
</dbReference>
<gene>
    <name evidence="2" type="ORF">B0T17DRAFT_654287</name>
</gene>
<reference evidence="2" key="1">
    <citation type="submission" date="2023-06" db="EMBL/GenBank/DDBJ databases">
        <title>Genome-scale phylogeny and comparative genomics of the fungal order Sordariales.</title>
        <authorList>
            <consortium name="Lawrence Berkeley National Laboratory"/>
            <person name="Hensen N."/>
            <person name="Bonometti L."/>
            <person name="Westerberg I."/>
            <person name="Brannstrom I.O."/>
            <person name="Guillou S."/>
            <person name="Cros-Aarteil S."/>
            <person name="Calhoun S."/>
            <person name="Haridas S."/>
            <person name="Kuo A."/>
            <person name="Mondo S."/>
            <person name="Pangilinan J."/>
            <person name="Riley R."/>
            <person name="LaButti K."/>
            <person name="Andreopoulos B."/>
            <person name="Lipzen A."/>
            <person name="Chen C."/>
            <person name="Yanf M."/>
            <person name="Daum C."/>
            <person name="Ng V."/>
            <person name="Clum A."/>
            <person name="Steindorff A."/>
            <person name="Ohm R."/>
            <person name="Martin F."/>
            <person name="Silar P."/>
            <person name="Natvig D."/>
            <person name="Lalanne C."/>
            <person name="Gautier V."/>
            <person name="Ament-velasquez S.L."/>
            <person name="Kruys A."/>
            <person name="Hutchinson M.I."/>
            <person name="Powell A.J."/>
            <person name="Barry K."/>
            <person name="Miller A.N."/>
            <person name="Grigoriev I.V."/>
            <person name="Debuchy R."/>
            <person name="Gladieux P."/>
            <person name="Thoren M.H."/>
            <person name="Johannesson H."/>
        </authorList>
    </citation>
    <scope>NUCLEOTIDE SEQUENCE</scope>
    <source>
        <strain evidence="2">SMH3391-2</strain>
    </source>
</reference>
<dbReference type="Proteomes" id="UP001174934">
    <property type="component" value="Unassembled WGS sequence"/>
</dbReference>
<sequence length="162" mass="18153">TLELDINQPTSSLHICSSSIQDFITSYLLQRINQAIRYPPFASTTSPFTSLKPSTSTLPKTFKTLPCSHHGHDCQQAKPVNPQRANPRTGDDHVSGRCRPESAANHLRGISAGRQWPTTQSRRHGAAPRRLNHRKDGATRELVQVRLGLYVQSDEGNRSWYL</sequence>
<feature type="compositionally biased region" description="Basic residues" evidence="1">
    <location>
        <begin position="121"/>
        <end position="132"/>
    </location>
</feature>
<organism evidence="2 3">
    <name type="scientific">Bombardia bombarda</name>
    <dbReference type="NCBI Taxonomy" id="252184"/>
    <lineage>
        <taxon>Eukaryota</taxon>
        <taxon>Fungi</taxon>
        <taxon>Dikarya</taxon>
        <taxon>Ascomycota</taxon>
        <taxon>Pezizomycotina</taxon>
        <taxon>Sordariomycetes</taxon>
        <taxon>Sordariomycetidae</taxon>
        <taxon>Sordariales</taxon>
        <taxon>Lasiosphaeriaceae</taxon>
        <taxon>Bombardia</taxon>
    </lineage>
</organism>
<name>A0AA40CAZ6_9PEZI</name>
<feature type="compositionally biased region" description="Basic and acidic residues" evidence="1">
    <location>
        <begin position="89"/>
        <end position="100"/>
    </location>
</feature>
<accession>A0AA40CAZ6</accession>
<proteinExistence type="predicted"/>